<dbReference type="RefSeq" id="WP_013566432.1">
    <property type="nucleotide sequence ID" value="NC_014962.1"/>
</dbReference>
<dbReference type="InParanoid" id="E8QYG1"/>
<dbReference type="HOGENOM" id="CLU_439908_0_0_0"/>
<feature type="transmembrane region" description="Helical" evidence="2">
    <location>
        <begin position="554"/>
        <end position="579"/>
    </location>
</feature>
<sequence>MRNHEATRLEHAHAATPIIPPSRRWGWYRRDFLRSRPRLRLTPSLGEESLEVRVLPASLAIAPLVESATLPPLSSPSPTRGVVVDQNTDGYRLELVTTPALLASGWAVPSDAISWWKLDNQGNQVIWYGEAADQNNHGPGRGLPHPSDWIPANPNVVPSLEIGGQFVWKGQLDRWDGSDRYVMRLTKPPDAMTLTVSSPLNLAEHHLGIHVTMRTWDDRMVMDHWIRGSDLAASTFELAQNFLNVLDNTPAGEGNWLQLQIAIEPPPTTAEDGFPPTGEVNPIPLPLLAPVGYEMSLRTGSPGSSFSNGSGPLQPTTGSESSDGGSSPSFKDEASEQPVSSPLDPSQSRRTPDQDEDPLLSLNGSGFDNGTPAVFSKTVASQSHRGDFTGRRRIAGTSARVAATGGLIEETDSALISFQEGGSEDPLGWPGSFDSHSIETDFSTTTAGDGWPTCWAGGVDVPTTAHDPVPHPGSDSTPEVELAAISLTDQWNPPIVGEWATMIENANRATRAAAFALDELAWVTAWTFLGASNADDGQSERERLDQVTKAMYDYAMPGLGVAAVVSTLLWMPNAISTYWERRHRQRRLQQRRLGQRRNTARFPVPPLPPEFRPDAPRPHHD</sequence>
<feature type="region of interest" description="Disordered" evidence="1">
    <location>
        <begin position="296"/>
        <end position="372"/>
    </location>
</feature>
<keyword evidence="2" id="KW-1133">Transmembrane helix</keyword>
<accession>E8QYG1</accession>
<proteinExistence type="predicted"/>
<protein>
    <submittedName>
        <fullName evidence="3">Uncharacterized protein</fullName>
    </submittedName>
</protein>
<name>E8QYG1_ISOPI</name>
<keyword evidence="2" id="KW-0472">Membrane</keyword>
<evidence type="ECO:0000313" key="3">
    <source>
        <dbReference type="EMBL" id="ADV64144.1"/>
    </source>
</evidence>
<feature type="compositionally biased region" description="Low complexity" evidence="1">
    <location>
        <begin position="300"/>
        <end position="329"/>
    </location>
</feature>
<reference evidence="3 4" key="2">
    <citation type="journal article" date="2011" name="Stand. Genomic Sci.">
        <title>Complete genome sequence of Isosphaera pallida type strain (IS1B).</title>
        <authorList>
            <consortium name="US DOE Joint Genome Institute (JGI-PGF)"/>
            <person name="Goker M."/>
            <person name="Cleland D."/>
            <person name="Saunders E."/>
            <person name="Lapidus A."/>
            <person name="Nolan M."/>
            <person name="Lucas S."/>
            <person name="Hammon N."/>
            <person name="Deshpande S."/>
            <person name="Cheng J.F."/>
            <person name="Tapia R."/>
            <person name="Han C."/>
            <person name="Goodwin L."/>
            <person name="Pitluck S."/>
            <person name="Liolios K."/>
            <person name="Pagani I."/>
            <person name="Ivanova N."/>
            <person name="Mavromatis K."/>
            <person name="Pati A."/>
            <person name="Chen A."/>
            <person name="Palaniappan K."/>
            <person name="Land M."/>
            <person name="Hauser L."/>
            <person name="Chang Y.J."/>
            <person name="Jeffries C.D."/>
            <person name="Detter J.C."/>
            <person name="Beck B."/>
            <person name="Woyke T."/>
            <person name="Bristow J."/>
            <person name="Eisen J.A."/>
            <person name="Markowitz V."/>
            <person name="Hugenholtz P."/>
            <person name="Kyrpides N.C."/>
            <person name="Klenk H.P."/>
        </authorList>
    </citation>
    <scope>NUCLEOTIDE SEQUENCE [LARGE SCALE GENOMIC DNA]</scope>
    <source>
        <strain evidence="4">ATCC 43644 / DSM 9630 / IS1B</strain>
    </source>
</reference>
<feature type="region of interest" description="Disordered" evidence="1">
    <location>
        <begin position="590"/>
        <end position="621"/>
    </location>
</feature>
<feature type="compositionally biased region" description="Polar residues" evidence="1">
    <location>
        <begin position="337"/>
        <end position="349"/>
    </location>
</feature>
<organism evidence="3 4">
    <name type="scientific">Isosphaera pallida (strain ATCC 43644 / DSM 9630 / IS1B)</name>
    <dbReference type="NCBI Taxonomy" id="575540"/>
    <lineage>
        <taxon>Bacteria</taxon>
        <taxon>Pseudomonadati</taxon>
        <taxon>Planctomycetota</taxon>
        <taxon>Planctomycetia</taxon>
        <taxon>Isosphaerales</taxon>
        <taxon>Isosphaeraceae</taxon>
        <taxon>Isosphaera</taxon>
    </lineage>
</organism>
<dbReference type="AlphaFoldDB" id="E8QYG1"/>
<evidence type="ECO:0000256" key="1">
    <source>
        <dbReference type="SAM" id="MobiDB-lite"/>
    </source>
</evidence>
<reference key="1">
    <citation type="submission" date="2010-11" db="EMBL/GenBank/DDBJ databases">
        <title>The complete sequence of chromosome of Isophaera pallida ATCC 43644.</title>
        <authorList>
            <consortium name="US DOE Joint Genome Institute (JGI-PGF)"/>
            <person name="Lucas S."/>
            <person name="Copeland A."/>
            <person name="Lapidus A."/>
            <person name="Bruce D."/>
            <person name="Goodwin L."/>
            <person name="Pitluck S."/>
            <person name="Kyrpides N."/>
            <person name="Mavromatis K."/>
            <person name="Pagani I."/>
            <person name="Ivanova N."/>
            <person name="Saunders E."/>
            <person name="Brettin T."/>
            <person name="Detter J.C."/>
            <person name="Han C."/>
            <person name="Tapia R."/>
            <person name="Land M."/>
            <person name="Hauser L."/>
            <person name="Markowitz V."/>
            <person name="Cheng J.-F."/>
            <person name="Hugenholtz P."/>
            <person name="Woyke T."/>
            <person name="Wu D."/>
            <person name="Eisen J.A."/>
        </authorList>
    </citation>
    <scope>NUCLEOTIDE SEQUENCE</scope>
    <source>
        <strain>ATCC 43644</strain>
    </source>
</reference>
<dbReference type="EMBL" id="CP002353">
    <property type="protein sequence ID" value="ADV64144.1"/>
    <property type="molecule type" value="Genomic_DNA"/>
</dbReference>
<dbReference type="KEGG" id="ipa:Isop_3587"/>
<keyword evidence="4" id="KW-1185">Reference proteome</keyword>
<gene>
    <name evidence="3" type="ordered locus">Isop_3587</name>
</gene>
<dbReference type="Proteomes" id="UP000008631">
    <property type="component" value="Chromosome"/>
</dbReference>
<feature type="compositionally biased region" description="Basic and acidic residues" evidence="1">
    <location>
        <begin position="611"/>
        <end position="621"/>
    </location>
</feature>
<evidence type="ECO:0000256" key="2">
    <source>
        <dbReference type="SAM" id="Phobius"/>
    </source>
</evidence>
<feature type="compositionally biased region" description="Basic residues" evidence="1">
    <location>
        <begin position="590"/>
        <end position="599"/>
    </location>
</feature>
<evidence type="ECO:0000313" key="4">
    <source>
        <dbReference type="Proteomes" id="UP000008631"/>
    </source>
</evidence>
<keyword evidence="2" id="KW-0812">Transmembrane</keyword>